<feature type="transmembrane region" description="Helical" evidence="6">
    <location>
        <begin position="133"/>
        <end position="153"/>
    </location>
</feature>
<dbReference type="Pfam" id="PF09335">
    <property type="entry name" value="VTT_dom"/>
    <property type="match status" value="1"/>
</dbReference>
<keyword evidence="3 6" id="KW-0812">Transmembrane</keyword>
<dbReference type="InterPro" id="IPR032816">
    <property type="entry name" value="VTT_dom"/>
</dbReference>
<feature type="transmembrane region" description="Helical" evidence="6">
    <location>
        <begin position="25"/>
        <end position="47"/>
    </location>
</feature>
<dbReference type="PANTHER" id="PTHR12677">
    <property type="entry name" value="GOLGI APPARATUS MEMBRANE PROTEIN TVP38-RELATED"/>
    <property type="match status" value="1"/>
</dbReference>
<evidence type="ECO:0000256" key="3">
    <source>
        <dbReference type="ARBA" id="ARBA00022692"/>
    </source>
</evidence>
<comment type="subcellular location">
    <subcellularLocation>
        <location evidence="1 6">Cell membrane</location>
        <topology evidence="1 6">Multi-pass membrane protein</topology>
    </subcellularLocation>
</comment>
<dbReference type="AlphaFoldDB" id="A0A563VML7"/>
<proteinExistence type="inferred from homology"/>
<keyword evidence="9" id="KW-1185">Reference proteome</keyword>
<dbReference type="PANTHER" id="PTHR12677:SF59">
    <property type="entry name" value="GOLGI APPARATUS MEMBRANE PROTEIN TVP38-RELATED"/>
    <property type="match status" value="1"/>
</dbReference>
<dbReference type="Proteomes" id="UP000320055">
    <property type="component" value="Unassembled WGS sequence"/>
</dbReference>
<keyword evidence="2 6" id="KW-1003">Cell membrane</keyword>
<evidence type="ECO:0000256" key="5">
    <source>
        <dbReference type="ARBA" id="ARBA00023136"/>
    </source>
</evidence>
<accession>A0A563VML7</accession>
<evidence type="ECO:0000313" key="8">
    <source>
        <dbReference type="EMBL" id="VEP12583.1"/>
    </source>
</evidence>
<dbReference type="InterPro" id="IPR015414">
    <property type="entry name" value="TMEM64"/>
</dbReference>
<feature type="domain" description="VTT" evidence="7">
    <location>
        <begin position="41"/>
        <end position="156"/>
    </location>
</feature>
<sequence>MSLFVDWIFQGQDWLSSFGYWTLPMYMVIYFLLTLVGMPAIFLYLAAGSMFGFVKGFVVVSFTDTLSTSACYMLGRTIGRPMIRKWIAKRPRFAQLDHAVAIKGWKIVLLTRLSPILPSSLLNYSFSLTRIDFWQYLFFSWLGMLPVIGLYVYLGSVGVNLATGNNNPRQITLTIFGLLLAGVAFVYSARLTKQHLSPTKNSRK</sequence>
<comment type="caution">
    <text evidence="6">Lacks conserved residue(s) required for the propagation of feature annotation.</text>
</comment>
<protein>
    <recommendedName>
        <fullName evidence="6">TVP38/TMEM64 family membrane protein</fullName>
    </recommendedName>
</protein>
<evidence type="ECO:0000259" key="7">
    <source>
        <dbReference type="Pfam" id="PF09335"/>
    </source>
</evidence>
<gene>
    <name evidence="8" type="ORF">H1P_1540019</name>
</gene>
<dbReference type="OrthoDB" id="9812980at2"/>
<dbReference type="EMBL" id="CAACVJ010000062">
    <property type="protein sequence ID" value="VEP12583.1"/>
    <property type="molecule type" value="Genomic_DNA"/>
</dbReference>
<evidence type="ECO:0000256" key="6">
    <source>
        <dbReference type="RuleBase" id="RU366058"/>
    </source>
</evidence>
<evidence type="ECO:0000256" key="4">
    <source>
        <dbReference type="ARBA" id="ARBA00022989"/>
    </source>
</evidence>
<evidence type="ECO:0000313" key="9">
    <source>
        <dbReference type="Proteomes" id="UP000320055"/>
    </source>
</evidence>
<dbReference type="RefSeq" id="WP_144870599.1">
    <property type="nucleotide sequence ID" value="NZ_LR213905.1"/>
</dbReference>
<dbReference type="GO" id="GO:0005886">
    <property type="term" value="C:plasma membrane"/>
    <property type="evidence" value="ECO:0007669"/>
    <property type="project" value="UniProtKB-SubCell"/>
</dbReference>
<keyword evidence="4 6" id="KW-1133">Transmembrane helix</keyword>
<evidence type="ECO:0000256" key="2">
    <source>
        <dbReference type="ARBA" id="ARBA00022475"/>
    </source>
</evidence>
<comment type="similarity">
    <text evidence="6">Belongs to the TVP38/TMEM64 family.</text>
</comment>
<reference evidence="8 9" key="1">
    <citation type="submission" date="2019-01" db="EMBL/GenBank/DDBJ databases">
        <authorList>
            <person name="Brito A."/>
        </authorList>
    </citation>
    <scope>NUCLEOTIDE SEQUENCE [LARGE SCALE GENOMIC DNA]</scope>
    <source>
        <strain evidence="8">1</strain>
    </source>
</reference>
<name>A0A563VML7_9CYAN</name>
<feature type="transmembrane region" description="Helical" evidence="6">
    <location>
        <begin position="173"/>
        <end position="192"/>
    </location>
</feature>
<organism evidence="8 9">
    <name type="scientific">Hyella patelloides LEGE 07179</name>
    <dbReference type="NCBI Taxonomy" id="945734"/>
    <lineage>
        <taxon>Bacteria</taxon>
        <taxon>Bacillati</taxon>
        <taxon>Cyanobacteriota</taxon>
        <taxon>Cyanophyceae</taxon>
        <taxon>Pleurocapsales</taxon>
        <taxon>Hyellaceae</taxon>
        <taxon>Hyella</taxon>
    </lineage>
</organism>
<evidence type="ECO:0000256" key="1">
    <source>
        <dbReference type="ARBA" id="ARBA00004651"/>
    </source>
</evidence>
<keyword evidence="5 6" id="KW-0472">Membrane</keyword>